<evidence type="ECO:0000256" key="3">
    <source>
        <dbReference type="ARBA" id="ARBA00022946"/>
    </source>
</evidence>
<dbReference type="PANTHER" id="PTHR47378">
    <property type="entry name" value="DIVINYL CHLOROPHYLLIDE A 8-VINYL-REDUCTASE, CHLOROPLASTIC"/>
    <property type="match status" value="1"/>
</dbReference>
<keyword evidence="2" id="KW-0521">NADP</keyword>
<evidence type="ECO:0000256" key="8">
    <source>
        <dbReference type="ARBA" id="ARBA00049498"/>
    </source>
</evidence>
<comment type="catalytic activity">
    <reaction evidence="8">
        <text>protochlorophyllide a + NADP(+) = 3,8-divinyl protochlorophyllide a + NADPH + H(+)</text>
        <dbReference type="Rhea" id="RHEA:48884"/>
        <dbReference type="ChEBI" id="CHEBI:15378"/>
        <dbReference type="ChEBI" id="CHEBI:57783"/>
        <dbReference type="ChEBI" id="CHEBI:58349"/>
        <dbReference type="ChEBI" id="CHEBI:58632"/>
        <dbReference type="ChEBI" id="CHEBI:83350"/>
        <dbReference type="EC" id="1.3.1.75"/>
    </reaction>
</comment>
<dbReference type="Gene3D" id="3.40.50.720">
    <property type="entry name" value="NAD(P)-binding Rossmann-like Domain"/>
    <property type="match status" value="1"/>
</dbReference>
<dbReference type="EC" id="1.3.1.75" evidence="6"/>
<accession>A0A7X1FXV5</accession>
<reference evidence="11 12" key="1">
    <citation type="submission" date="2020-08" db="EMBL/GenBank/DDBJ databases">
        <title>The genome sequence of type strain Novosphingobium piscinae KCTC 42194.</title>
        <authorList>
            <person name="Liu Y."/>
        </authorList>
    </citation>
    <scope>NUCLEOTIDE SEQUENCE [LARGE SCALE GENOMIC DNA]</scope>
    <source>
        <strain evidence="11 12">KCTC 42194</strain>
    </source>
</reference>
<dbReference type="InterPro" id="IPR016040">
    <property type="entry name" value="NAD(P)-bd_dom"/>
</dbReference>
<evidence type="ECO:0000256" key="2">
    <source>
        <dbReference type="ARBA" id="ARBA00022857"/>
    </source>
</evidence>
<evidence type="ECO:0000313" key="12">
    <source>
        <dbReference type="Proteomes" id="UP000551327"/>
    </source>
</evidence>
<comment type="caution">
    <text evidence="11">The sequence shown here is derived from an EMBL/GenBank/DDBJ whole genome shotgun (WGS) entry which is preliminary data.</text>
</comment>
<dbReference type="Pfam" id="PF13460">
    <property type="entry name" value="NAD_binding_10"/>
    <property type="match status" value="1"/>
</dbReference>
<comment type="pathway">
    <text evidence="1">Porphyrin-containing compound metabolism; chlorophyll biosynthesis.</text>
</comment>
<dbReference type="UniPathway" id="UPA00668"/>
<dbReference type="GO" id="GO:0015995">
    <property type="term" value="P:chlorophyll biosynthetic process"/>
    <property type="evidence" value="ECO:0007669"/>
    <property type="project" value="UniProtKB-UniPathway"/>
</dbReference>
<dbReference type="RefSeq" id="WP_185678914.1">
    <property type="nucleotide sequence ID" value="NZ_JACLAX010000006.1"/>
</dbReference>
<feature type="region of interest" description="Disordered" evidence="9">
    <location>
        <begin position="1"/>
        <end position="30"/>
    </location>
</feature>
<feature type="domain" description="NAD(P)-binding" evidence="10">
    <location>
        <begin position="36"/>
        <end position="224"/>
    </location>
</feature>
<proteinExistence type="predicted"/>
<evidence type="ECO:0000313" key="11">
    <source>
        <dbReference type="EMBL" id="MBC2669020.1"/>
    </source>
</evidence>
<evidence type="ECO:0000256" key="9">
    <source>
        <dbReference type="SAM" id="MobiDB-lite"/>
    </source>
</evidence>
<gene>
    <name evidence="11" type="ORF">H7F53_07680</name>
</gene>
<keyword evidence="3" id="KW-0809">Transit peptide</keyword>
<dbReference type="EMBL" id="JACLAX010000006">
    <property type="protein sequence ID" value="MBC2669020.1"/>
    <property type="molecule type" value="Genomic_DNA"/>
</dbReference>
<feature type="compositionally biased region" description="Gly residues" evidence="9">
    <location>
        <begin position="14"/>
        <end position="26"/>
    </location>
</feature>
<evidence type="ECO:0000256" key="1">
    <source>
        <dbReference type="ARBA" id="ARBA00005173"/>
    </source>
</evidence>
<keyword evidence="4" id="KW-0560">Oxidoreductase</keyword>
<name>A0A7X1FXV5_9SPHN</name>
<evidence type="ECO:0000256" key="7">
    <source>
        <dbReference type="ARBA" id="ARBA00024089"/>
    </source>
</evidence>
<keyword evidence="12" id="KW-1185">Reference proteome</keyword>
<dbReference type="InterPro" id="IPR036291">
    <property type="entry name" value="NAD(P)-bd_dom_sf"/>
</dbReference>
<dbReference type="SUPFAM" id="SSF51735">
    <property type="entry name" value="NAD(P)-binding Rossmann-fold domains"/>
    <property type="match status" value="1"/>
</dbReference>
<dbReference type="AlphaFoldDB" id="A0A7X1FXV5"/>
<evidence type="ECO:0000256" key="5">
    <source>
        <dbReference type="ARBA" id="ARBA00023171"/>
    </source>
</evidence>
<organism evidence="11 12">
    <name type="scientific">Novosphingobium piscinae</name>
    <dbReference type="NCBI Taxonomy" id="1507448"/>
    <lineage>
        <taxon>Bacteria</taxon>
        <taxon>Pseudomonadati</taxon>
        <taxon>Pseudomonadota</taxon>
        <taxon>Alphaproteobacteria</taxon>
        <taxon>Sphingomonadales</taxon>
        <taxon>Sphingomonadaceae</taxon>
        <taxon>Novosphingobium</taxon>
    </lineage>
</organism>
<sequence>METTPGSDRREGTATGGEAGPDGGAGSAPRRVALFGATGTIGRATAAALQRQGHAVTCFVRPGRPTAAALPPDLALCPVDPADGPALAAALGAAGCKAVISCMASRTGAPRDAWAVDYLAHHNLLAAAGEAGVQQFVLLSAICVQKPLLAFQQAKLAFERELVASGLRYSIVRPTAFFKSLSGQIDRVRRGQPFLIFGDGRLTACTPISDEDLAAYLVGCLDDPARWNRVLPIGGPGPAITPREQGEALFALLGRPPRFRSVPVGLLDAIITVLATLGRVVPALAAKAELARIGRYYATESMLVLDPRTGRYDAAATPATGTATLVDFYRAVMAGEAAPERGDHAVF</sequence>
<evidence type="ECO:0000256" key="6">
    <source>
        <dbReference type="ARBA" id="ARBA00024059"/>
    </source>
</evidence>
<keyword evidence="5" id="KW-0149">Chlorophyll biosynthesis</keyword>
<dbReference type="GO" id="GO:0033728">
    <property type="term" value="F:3,8-divinyl protochlorophyllide a 8-vinyl-reductase (NADPH) activity"/>
    <property type="evidence" value="ECO:0007669"/>
    <property type="project" value="UniProtKB-EC"/>
</dbReference>
<dbReference type="Proteomes" id="UP000551327">
    <property type="component" value="Unassembled WGS sequence"/>
</dbReference>
<dbReference type="PANTHER" id="PTHR47378:SF1">
    <property type="entry name" value="DIVINYL CHLOROPHYLLIDE A 8-VINYL-REDUCTASE, CHLOROPLASTIC"/>
    <property type="match status" value="1"/>
</dbReference>
<evidence type="ECO:0000259" key="10">
    <source>
        <dbReference type="Pfam" id="PF13460"/>
    </source>
</evidence>
<dbReference type="InterPro" id="IPR044201">
    <property type="entry name" value="DVR-like"/>
</dbReference>
<protein>
    <recommendedName>
        <fullName evidence="7">Divinyl chlorophyllide a 8-vinyl-reductase, chloroplastic</fullName>
        <ecNumber evidence="6">1.3.1.75</ecNumber>
    </recommendedName>
</protein>
<dbReference type="CDD" id="cd05243">
    <property type="entry name" value="SDR_a5"/>
    <property type="match status" value="1"/>
</dbReference>
<evidence type="ECO:0000256" key="4">
    <source>
        <dbReference type="ARBA" id="ARBA00023002"/>
    </source>
</evidence>